<comment type="subcellular location">
    <subcellularLocation>
        <location evidence="5">Cell membrane</location>
        <topology evidence="5">Multi-pass membrane protein</topology>
    </subcellularLocation>
    <subcellularLocation>
        <location evidence="1">Endomembrane system</location>
        <topology evidence="1">Multi-pass membrane protein</topology>
    </subcellularLocation>
    <subcellularLocation>
        <location evidence="6">Membrane</location>
        <topology evidence="6">Multi-pass membrane protein</topology>
    </subcellularLocation>
</comment>
<feature type="transmembrane region" description="Helical" evidence="5">
    <location>
        <begin position="264"/>
        <end position="286"/>
    </location>
</feature>
<dbReference type="AlphaFoldDB" id="A0AAU0UNN7"/>
<feature type="transmembrane region" description="Helical" evidence="5">
    <location>
        <begin position="362"/>
        <end position="385"/>
    </location>
</feature>
<dbReference type="GO" id="GO:0048038">
    <property type="term" value="F:quinone binding"/>
    <property type="evidence" value="ECO:0007669"/>
    <property type="project" value="UniProtKB-KW"/>
</dbReference>
<keyword evidence="5" id="KW-1278">Translocase</keyword>
<feature type="transmembrane region" description="Helical" evidence="5">
    <location>
        <begin position="320"/>
        <end position="342"/>
    </location>
</feature>
<evidence type="ECO:0000256" key="2">
    <source>
        <dbReference type="ARBA" id="ARBA00022692"/>
    </source>
</evidence>
<comment type="function">
    <text evidence="5">NDH-1 shuttles electrons from NADH, via FMN and iron-sulfur (Fe-S) centers, to quinones in the respiratory chain. The immediate electron acceptor for the enzyme in this species is believed to be a menaquinone. Couples the redox reaction to proton translocation (for every two electrons transferred, four hydrogen ions are translocated across the cytoplasmic membrane), and thus conserves the redox energy in a proton gradient.</text>
</comment>
<keyword evidence="3 5" id="KW-1133">Transmembrane helix</keyword>
<dbReference type="EMBL" id="CP121694">
    <property type="protein sequence ID" value="WRO22233.1"/>
    <property type="molecule type" value="Genomic_DNA"/>
</dbReference>
<dbReference type="RefSeq" id="WP_366921650.1">
    <property type="nucleotide sequence ID" value="NZ_CP121694.1"/>
</dbReference>
<keyword evidence="2 5" id="KW-0812">Transmembrane</keyword>
<dbReference type="HAMAP" id="MF_00445">
    <property type="entry name" value="NDH1_NuoN_1"/>
    <property type="match status" value="1"/>
</dbReference>
<dbReference type="PANTHER" id="PTHR22773">
    <property type="entry name" value="NADH DEHYDROGENASE"/>
    <property type="match status" value="1"/>
</dbReference>
<keyword evidence="4 5" id="KW-0472">Membrane</keyword>
<proteinExistence type="inferred from homology"/>
<comment type="subunit">
    <text evidence="5">NDH-1 is composed of 14 different subunits. Subunits NuoA, H, J, K, L, M, N constitute the membrane sector of the complex.</text>
</comment>
<feature type="transmembrane region" description="Helical" evidence="5">
    <location>
        <begin position="197"/>
        <end position="221"/>
    </location>
</feature>
<dbReference type="InterPro" id="IPR001750">
    <property type="entry name" value="ND/Mrp_TM"/>
</dbReference>
<feature type="domain" description="NADH:quinone oxidoreductase/Mrp antiporter transmembrane" evidence="7">
    <location>
        <begin position="119"/>
        <end position="410"/>
    </location>
</feature>
<evidence type="ECO:0000256" key="4">
    <source>
        <dbReference type="ARBA" id="ARBA00023136"/>
    </source>
</evidence>
<dbReference type="GO" id="GO:0012505">
    <property type="term" value="C:endomembrane system"/>
    <property type="evidence" value="ECO:0007669"/>
    <property type="project" value="UniProtKB-SubCell"/>
</dbReference>
<feature type="transmembrane region" description="Helical" evidence="5">
    <location>
        <begin position="397"/>
        <end position="417"/>
    </location>
</feature>
<dbReference type="GO" id="GO:0005886">
    <property type="term" value="C:plasma membrane"/>
    <property type="evidence" value="ECO:0007669"/>
    <property type="project" value="UniProtKB-SubCell"/>
</dbReference>
<evidence type="ECO:0000313" key="8">
    <source>
        <dbReference type="EMBL" id="WRO22233.1"/>
    </source>
</evidence>
<evidence type="ECO:0000256" key="3">
    <source>
        <dbReference type="ARBA" id="ARBA00022989"/>
    </source>
</evidence>
<keyword evidence="9" id="KW-1185">Reference proteome</keyword>
<reference evidence="8 9" key="1">
    <citation type="submission" date="2023-04" db="EMBL/GenBank/DDBJ databases">
        <authorList>
            <person name="Hsu D."/>
        </authorList>
    </citation>
    <scope>NUCLEOTIDE SEQUENCE [LARGE SCALE GENOMIC DNA]</scope>
    <source>
        <strain evidence="8 9">MK1</strain>
    </source>
</reference>
<feature type="transmembrane region" description="Helical" evidence="5">
    <location>
        <begin position="6"/>
        <end position="26"/>
    </location>
</feature>
<protein>
    <recommendedName>
        <fullName evidence="5">NADH-quinone oxidoreductase subunit N</fullName>
        <ecNumber evidence="5">7.1.1.-</ecNumber>
    </recommendedName>
    <alternativeName>
        <fullName evidence="5">NADH dehydrogenase I subunit N</fullName>
    </alternativeName>
    <alternativeName>
        <fullName evidence="5">NDH-1 subunit N</fullName>
    </alternativeName>
</protein>
<name>A0AAU0UNN7_9FIRM</name>
<evidence type="ECO:0000256" key="6">
    <source>
        <dbReference type="RuleBase" id="RU000320"/>
    </source>
</evidence>
<comment type="similarity">
    <text evidence="5">Belongs to the complex I subunit 2 family.</text>
</comment>
<dbReference type="InterPro" id="IPR010096">
    <property type="entry name" value="NADH-Q_OxRdtase_suN/2"/>
</dbReference>
<dbReference type="KEGG" id="dbc:MFMK1_002058"/>
<feature type="transmembrane region" description="Helical" evidence="5">
    <location>
        <begin position="154"/>
        <end position="177"/>
    </location>
</feature>
<dbReference type="Proteomes" id="UP001329915">
    <property type="component" value="Chromosome"/>
</dbReference>
<sequence length="476" mass="51155">MNITLLSIEILTTVLAIGLLVIGLLVPKGQWRGISYLTTIGLTGILISTLAFSGVNETLFNGMYVIDPLSTFFKQIFLLAAVLVSLASYDYILRLGYNQAEFFSLLVFATLGMMVLASSGDLISLYVGLELMTITFIILTAYRKKDAKASEAGIKYLILGAMSSAVLLYGLSFVYGAAGSTVFSEIAAAMQGGIQPLMVLGTIFVIAGFAFKISAVPFHMWSPDIYEGAPTPVTAFLAVASKAAGFAAMIRILVIALPALASDVWLVIVIVLAALTVLFGNFVAIPQTNIKRLLAFSSIAQAGYLLFGLVAFSALGIAAILFHSILYVFANMGAFIVAISFYNHTGSDEIKDYTGLAQRSPFMAAVMLLSLLSLAGIPPLAGFVSKFYLFTAIIEKGYLWLAFLGIGMSMVSVYYYLMVVKVMYLGEPVEGADKIKLPFSVQAALLICMIVSVFFGIYPEPLTNVALNVAHVFFPF</sequence>
<feature type="transmembrane region" description="Helical" evidence="5">
    <location>
        <begin position="233"/>
        <end position="258"/>
    </location>
</feature>
<feature type="transmembrane region" description="Helical" evidence="5">
    <location>
        <begin position="437"/>
        <end position="458"/>
    </location>
</feature>
<feature type="transmembrane region" description="Helical" evidence="5">
    <location>
        <begin position="100"/>
        <end position="117"/>
    </location>
</feature>
<evidence type="ECO:0000256" key="5">
    <source>
        <dbReference type="HAMAP-Rule" id="MF_00445"/>
    </source>
</evidence>
<evidence type="ECO:0000256" key="1">
    <source>
        <dbReference type="ARBA" id="ARBA00004127"/>
    </source>
</evidence>
<feature type="transmembrane region" description="Helical" evidence="5">
    <location>
        <begin position="293"/>
        <end position="314"/>
    </location>
</feature>
<gene>
    <name evidence="5" type="primary">nuoN</name>
    <name evidence="8" type="ORF">MFMK1_002058</name>
</gene>
<keyword evidence="5" id="KW-0520">NAD</keyword>
<dbReference type="PRINTS" id="PR01434">
    <property type="entry name" value="NADHDHGNASE5"/>
</dbReference>
<dbReference type="GO" id="GO:0050136">
    <property type="term" value="F:NADH dehydrogenase (quinone) (non-electrogenic) activity"/>
    <property type="evidence" value="ECO:0007669"/>
    <property type="project" value="UniProtKB-UniRule"/>
</dbReference>
<dbReference type="EC" id="7.1.1.-" evidence="5"/>
<dbReference type="Pfam" id="PF00361">
    <property type="entry name" value="Proton_antipo_M"/>
    <property type="match status" value="1"/>
</dbReference>
<keyword evidence="5" id="KW-1003">Cell membrane</keyword>
<comment type="catalytic activity">
    <reaction evidence="5">
        <text>a quinone + NADH + 5 H(+)(in) = a quinol + NAD(+) + 4 H(+)(out)</text>
        <dbReference type="Rhea" id="RHEA:57888"/>
        <dbReference type="ChEBI" id="CHEBI:15378"/>
        <dbReference type="ChEBI" id="CHEBI:24646"/>
        <dbReference type="ChEBI" id="CHEBI:57540"/>
        <dbReference type="ChEBI" id="CHEBI:57945"/>
        <dbReference type="ChEBI" id="CHEBI:132124"/>
    </reaction>
</comment>
<evidence type="ECO:0000259" key="7">
    <source>
        <dbReference type="Pfam" id="PF00361"/>
    </source>
</evidence>
<accession>A0AAU0UNN7</accession>
<organism evidence="8 9">
    <name type="scientific">Metallumcola ferriviriculae</name>
    <dbReference type="NCBI Taxonomy" id="3039180"/>
    <lineage>
        <taxon>Bacteria</taxon>
        <taxon>Bacillati</taxon>
        <taxon>Bacillota</taxon>
        <taxon>Clostridia</taxon>
        <taxon>Neomoorellales</taxon>
        <taxon>Desulfitibacteraceae</taxon>
        <taxon>Metallumcola</taxon>
    </lineage>
</organism>
<dbReference type="GO" id="GO:0042773">
    <property type="term" value="P:ATP synthesis coupled electron transport"/>
    <property type="evidence" value="ECO:0007669"/>
    <property type="project" value="InterPro"/>
</dbReference>
<keyword evidence="5" id="KW-0813">Transport</keyword>
<feature type="transmembrane region" description="Helical" evidence="5">
    <location>
        <begin position="33"/>
        <end position="52"/>
    </location>
</feature>
<evidence type="ECO:0000313" key="9">
    <source>
        <dbReference type="Proteomes" id="UP001329915"/>
    </source>
</evidence>
<dbReference type="GO" id="GO:0008137">
    <property type="term" value="F:NADH dehydrogenase (ubiquinone) activity"/>
    <property type="evidence" value="ECO:0007669"/>
    <property type="project" value="InterPro"/>
</dbReference>
<dbReference type="NCBIfam" id="TIGR01770">
    <property type="entry name" value="NDH_I_N"/>
    <property type="match status" value="1"/>
</dbReference>
<feature type="transmembrane region" description="Helical" evidence="5">
    <location>
        <begin position="123"/>
        <end position="142"/>
    </location>
</feature>
<keyword evidence="5" id="KW-0874">Quinone</keyword>
<feature type="transmembrane region" description="Helical" evidence="5">
    <location>
        <begin position="72"/>
        <end position="93"/>
    </location>
</feature>